<feature type="transmembrane region" description="Helical" evidence="1">
    <location>
        <begin position="665"/>
        <end position="683"/>
    </location>
</feature>
<keyword evidence="1" id="KW-0812">Transmembrane</keyword>
<evidence type="ECO:0000313" key="2">
    <source>
        <dbReference type="EMBL" id="PTQ75925.1"/>
    </source>
</evidence>
<dbReference type="InterPro" id="IPR029062">
    <property type="entry name" value="Class_I_gatase-like"/>
</dbReference>
<dbReference type="OrthoDB" id="9769144at2"/>
<evidence type="ECO:0008006" key="4">
    <source>
        <dbReference type="Google" id="ProtNLM"/>
    </source>
</evidence>
<reference evidence="2 3" key="1">
    <citation type="submission" date="2018-04" db="EMBL/GenBank/DDBJ databases">
        <title>Genomic Encyclopedia of Archaeal and Bacterial Type Strains, Phase II (KMG-II): from individual species to whole genera.</title>
        <authorList>
            <person name="Goeker M."/>
        </authorList>
    </citation>
    <scope>NUCLEOTIDE SEQUENCE [LARGE SCALE GENOMIC DNA]</scope>
    <source>
        <strain evidence="2 3">DSM 100434</strain>
    </source>
</reference>
<proteinExistence type="predicted"/>
<accession>A0A2T5HWJ9</accession>
<dbReference type="RefSeq" id="WP_107814911.1">
    <property type="nucleotide sequence ID" value="NZ_QAOH01000001.1"/>
</dbReference>
<feature type="transmembrane region" description="Helical" evidence="1">
    <location>
        <begin position="38"/>
        <end position="57"/>
    </location>
</feature>
<sequence>MIRDLAFFPLIPWSVLAVLAAFAVVLIAFAAYRGLSGWAFRALAALGILAFLSGPSLREEQRDPLSDIVFLVVDESASQNLSSRPNQLAEARATLEARLSVLPNTELRVITLGDAPDNRGTLLMTALSDAMADEPHGRLAGAFLLSDGQLHDVDIVPDFPAPVHLLLTGEPEDWDRRLVIESAPSFAILDEAVTLKLRVEDQGNRPTGLPELTDLMISIDGEAPERFTVPIGRPLDVPLKLAHGGMNVIQFTLPEAPGELTTRNNSAMVQINGVRDRLRVLLVSGEPHNGERTWRNLLKSDPSVDLVHFTILRPPSKQDGVPVTELSLIAFPTRELFMEKVDDFDLIIFDRYKLRGILPASYLDNIARYVEDGGAVLFAAGPDFASADSLYRSPLARVIPAAPTGRVTAEPFLPRLTDLGARHPVTEGFGGLHSAEDDPTWGRWFRQVELDPGETGETVMSGVDGRSLLVLDRVGEGRVAVLGSDHAWLWTRGVEGGGPQLELLRRLAHWMMKEPDLEEEALTATAEGNTLIITRRSLSEGARSVTVEAPDGTVTEIPMEETSPGRFVAEMTDGEMGLYRLREGDQSAVMVLGPAAPREFEETIATGDKLAPVIKASGGGVFALSDGLPTIRTVPEGRVAAGRGWMGITPREAYVTQSTRLVPVLPGWVWLVLLAGLSVGAWLREGRR</sequence>
<evidence type="ECO:0000256" key="1">
    <source>
        <dbReference type="SAM" id="Phobius"/>
    </source>
</evidence>
<evidence type="ECO:0000313" key="3">
    <source>
        <dbReference type="Proteomes" id="UP000244077"/>
    </source>
</evidence>
<keyword evidence="1" id="KW-1133">Transmembrane helix</keyword>
<feature type="transmembrane region" description="Helical" evidence="1">
    <location>
        <begin position="6"/>
        <end position="31"/>
    </location>
</feature>
<dbReference type="SUPFAM" id="SSF52317">
    <property type="entry name" value="Class I glutamine amidotransferase-like"/>
    <property type="match status" value="1"/>
</dbReference>
<keyword evidence="3" id="KW-1185">Reference proteome</keyword>
<dbReference type="EMBL" id="QAOH01000001">
    <property type="protein sequence ID" value="PTQ75925.1"/>
    <property type="molecule type" value="Genomic_DNA"/>
</dbReference>
<name>A0A2T5HWJ9_9RHOB</name>
<dbReference type="Gene3D" id="3.40.50.880">
    <property type="match status" value="1"/>
</dbReference>
<dbReference type="PANTHER" id="PTHR37947">
    <property type="entry name" value="BLL2462 PROTEIN"/>
    <property type="match status" value="1"/>
</dbReference>
<dbReference type="Proteomes" id="UP000244077">
    <property type="component" value="Unassembled WGS sequence"/>
</dbReference>
<dbReference type="AlphaFoldDB" id="A0A2T5HWJ9"/>
<comment type="caution">
    <text evidence="2">The sequence shown here is derived from an EMBL/GenBank/DDBJ whole genome shotgun (WGS) entry which is preliminary data.</text>
</comment>
<keyword evidence="1" id="KW-0472">Membrane</keyword>
<dbReference type="PANTHER" id="PTHR37947:SF1">
    <property type="entry name" value="BLL2462 PROTEIN"/>
    <property type="match status" value="1"/>
</dbReference>
<organism evidence="2 3">
    <name type="scientific">Celeribacter persicus</name>
    <dbReference type="NCBI Taxonomy" id="1651082"/>
    <lineage>
        <taxon>Bacteria</taxon>
        <taxon>Pseudomonadati</taxon>
        <taxon>Pseudomonadota</taxon>
        <taxon>Alphaproteobacteria</taxon>
        <taxon>Rhodobacterales</taxon>
        <taxon>Roseobacteraceae</taxon>
        <taxon>Celeribacter</taxon>
    </lineage>
</organism>
<protein>
    <recommendedName>
        <fullName evidence="4">Glutamine amidotransferase</fullName>
    </recommendedName>
</protein>
<gene>
    <name evidence="2" type="ORF">C8N42_101468</name>
</gene>